<comment type="caution">
    <text evidence="5">The sequence shown here is derived from an EMBL/GenBank/DDBJ whole genome shotgun (WGS) entry which is preliminary data.</text>
</comment>
<evidence type="ECO:0000313" key="6">
    <source>
        <dbReference type="Proteomes" id="UP001156905"/>
    </source>
</evidence>
<dbReference type="CDD" id="cd02440">
    <property type="entry name" value="AdoMet_MTases"/>
    <property type="match status" value="1"/>
</dbReference>
<reference evidence="6" key="1">
    <citation type="journal article" date="2019" name="Int. J. Syst. Evol. Microbiol.">
        <title>The Global Catalogue of Microorganisms (GCM) 10K type strain sequencing project: providing services to taxonomists for standard genome sequencing and annotation.</title>
        <authorList>
            <consortium name="The Broad Institute Genomics Platform"/>
            <consortium name="The Broad Institute Genome Sequencing Center for Infectious Disease"/>
            <person name="Wu L."/>
            <person name="Ma J."/>
        </authorList>
    </citation>
    <scope>NUCLEOTIDE SEQUENCE [LARGE SCALE GENOMIC DNA]</scope>
    <source>
        <strain evidence="6">NBRC 102520</strain>
    </source>
</reference>
<dbReference type="Proteomes" id="UP001156905">
    <property type="component" value="Unassembled WGS sequence"/>
</dbReference>
<dbReference type="SUPFAM" id="SSF53335">
    <property type="entry name" value="S-adenosyl-L-methionine-dependent methyltransferases"/>
    <property type="match status" value="1"/>
</dbReference>
<evidence type="ECO:0000256" key="1">
    <source>
        <dbReference type="ARBA" id="ARBA00022603"/>
    </source>
</evidence>
<dbReference type="InterPro" id="IPR029063">
    <property type="entry name" value="SAM-dependent_MTases_sf"/>
</dbReference>
<feature type="domain" description="Methyltransferase" evidence="4">
    <location>
        <begin position="42"/>
        <end position="136"/>
    </location>
</feature>
<accession>A0ABQ6AV77</accession>
<dbReference type="Gene3D" id="3.40.50.150">
    <property type="entry name" value="Vaccinia Virus protein VP39"/>
    <property type="match status" value="1"/>
</dbReference>
<keyword evidence="2" id="KW-0808">Transferase</keyword>
<protein>
    <recommendedName>
        <fullName evidence="4">Methyltransferase domain-containing protein</fullName>
    </recommendedName>
</protein>
<keyword evidence="3" id="KW-0949">S-adenosyl-L-methionine</keyword>
<proteinExistence type="predicted"/>
<dbReference type="Pfam" id="PF13649">
    <property type="entry name" value="Methyltransf_25"/>
    <property type="match status" value="1"/>
</dbReference>
<dbReference type="PANTHER" id="PTHR43464:SF19">
    <property type="entry name" value="UBIQUINONE BIOSYNTHESIS O-METHYLTRANSFERASE, MITOCHONDRIAL"/>
    <property type="match status" value="1"/>
</dbReference>
<keyword evidence="1" id="KW-0489">Methyltransferase</keyword>
<evidence type="ECO:0000256" key="2">
    <source>
        <dbReference type="ARBA" id="ARBA00022679"/>
    </source>
</evidence>
<evidence type="ECO:0000313" key="5">
    <source>
        <dbReference type="EMBL" id="GLR85451.1"/>
    </source>
</evidence>
<dbReference type="Gene3D" id="2.20.130.10">
    <property type="entry name" value="CAC2371-like domains"/>
    <property type="match status" value="1"/>
</dbReference>
<sequence length="256" mass="28730">MTVFADYAPWYDLLYRDKDYAAEVDFVERRLHDHGAAQGKLLDLGCGTGVHAIEFARRGWSVAGVDLSRDMIARANARAEQAGLAISFRQGDACEPGPERDFDVVVSLFHVASYQNDHEKLESMFRTAHAALKPGGLFFFDYWYGGAVLAQGVETRVKVVEQAPLRLTRIAQSDHDELNATVLVNYSLFCEDMDQATIRRVDETHRMRYWFPFEIDAALEASGFQPASHTAWLSDNDPPSSKTWAAYSVARKSTTP</sequence>
<dbReference type="EMBL" id="BSOW01000006">
    <property type="protein sequence ID" value="GLR85451.1"/>
    <property type="molecule type" value="Genomic_DNA"/>
</dbReference>
<organism evidence="5 6">
    <name type="scientific">Bradyrhizobium iriomotense</name>
    <dbReference type="NCBI Taxonomy" id="441950"/>
    <lineage>
        <taxon>Bacteria</taxon>
        <taxon>Pseudomonadati</taxon>
        <taxon>Pseudomonadota</taxon>
        <taxon>Alphaproteobacteria</taxon>
        <taxon>Hyphomicrobiales</taxon>
        <taxon>Nitrobacteraceae</taxon>
        <taxon>Bradyrhizobium</taxon>
    </lineage>
</organism>
<evidence type="ECO:0000259" key="4">
    <source>
        <dbReference type="Pfam" id="PF13649"/>
    </source>
</evidence>
<dbReference type="InterPro" id="IPR041698">
    <property type="entry name" value="Methyltransf_25"/>
</dbReference>
<gene>
    <name evidence="5" type="ORF">GCM10007857_21620</name>
</gene>
<keyword evidence="6" id="KW-1185">Reference proteome</keyword>
<name>A0ABQ6AV77_9BRAD</name>
<dbReference type="RefSeq" id="WP_284264675.1">
    <property type="nucleotide sequence ID" value="NZ_BSOW01000006.1"/>
</dbReference>
<dbReference type="PANTHER" id="PTHR43464">
    <property type="entry name" value="METHYLTRANSFERASE"/>
    <property type="match status" value="1"/>
</dbReference>
<evidence type="ECO:0000256" key="3">
    <source>
        <dbReference type="ARBA" id="ARBA00022691"/>
    </source>
</evidence>